<evidence type="ECO:0000259" key="8">
    <source>
        <dbReference type="PROSITE" id="PS51007"/>
    </source>
</evidence>
<evidence type="ECO:0000256" key="4">
    <source>
        <dbReference type="ARBA" id="ARBA00023004"/>
    </source>
</evidence>
<dbReference type="Gene3D" id="2.60.120.260">
    <property type="entry name" value="Galactose-binding domain-like"/>
    <property type="match status" value="1"/>
</dbReference>
<feature type="domain" description="Cytochrome c" evidence="8">
    <location>
        <begin position="1300"/>
        <end position="1432"/>
    </location>
</feature>
<evidence type="ECO:0000256" key="6">
    <source>
        <dbReference type="SAM" id="MobiDB-lite"/>
    </source>
</evidence>
<evidence type="ECO:0000313" key="10">
    <source>
        <dbReference type="Proteomes" id="UP001416858"/>
    </source>
</evidence>
<keyword evidence="4 5" id="KW-0408">Iron</keyword>
<organism evidence="9 10">
    <name type="scientific">Novipirellula caenicola</name>
    <dbReference type="NCBI Taxonomy" id="1536901"/>
    <lineage>
        <taxon>Bacteria</taxon>
        <taxon>Pseudomonadati</taxon>
        <taxon>Planctomycetota</taxon>
        <taxon>Planctomycetia</taxon>
        <taxon>Pirellulales</taxon>
        <taxon>Pirellulaceae</taxon>
        <taxon>Novipirellula</taxon>
    </lineage>
</organism>
<dbReference type="PROSITE" id="PS51007">
    <property type="entry name" value="CYTC"/>
    <property type="match status" value="1"/>
</dbReference>
<dbReference type="Pfam" id="PF23500">
    <property type="entry name" value="DUF7133"/>
    <property type="match status" value="1"/>
</dbReference>
<protein>
    <recommendedName>
        <fullName evidence="8">Cytochrome c domain-containing protein</fullName>
    </recommendedName>
</protein>
<gene>
    <name evidence="9" type="ORF">Rcae01_02050</name>
</gene>
<dbReference type="Pfam" id="PF13517">
    <property type="entry name" value="FG-GAP_3"/>
    <property type="match status" value="1"/>
</dbReference>
<dbReference type="InterPro" id="IPR016024">
    <property type="entry name" value="ARM-type_fold"/>
</dbReference>
<dbReference type="SUPFAM" id="SSF50952">
    <property type="entry name" value="Soluble quinoprotein glucose dehydrogenase"/>
    <property type="match status" value="1"/>
</dbReference>
<dbReference type="SUPFAM" id="SSF48371">
    <property type="entry name" value="ARM repeat"/>
    <property type="match status" value="1"/>
</dbReference>
<accession>A0ABP9VN54</accession>
<dbReference type="InterPro" id="IPR011042">
    <property type="entry name" value="6-blade_b-propeller_TolB-like"/>
</dbReference>
<dbReference type="NCBIfam" id="TIGR02603">
    <property type="entry name" value="CxxCH_TIGR02603"/>
    <property type="match status" value="1"/>
</dbReference>
<comment type="caution">
    <text evidence="9">The sequence shown here is derived from an EMBL/GenBank/DDBJ whole genome shotgun (WGS) entry which is preliminary data.</text>
</comment>
<sequence>MVVARHLLIATLLWVAVGPRLAADPVVMASESGASESGAREIRARKIRASETVDWKTQRISGDFFSEGATSGDFNHDGVPDIASGPFWYAGPDFKTSQRFYAQDVFDPHGYSNNFFAYTEDFNGDGWDDVLVFGFPGQDASWFENPKGADRFWPRHQVLDRVDNESPAFVDITGDGKREIVCSQDGYFGFAEINSETPEAPWHFRRISTQVAGGRFTHGLGVGDIDGDGRLDLIEKNGWWKQPDSLEGDPLWQQHPFAFSPGTGGAQMFASDVDGDGDNDVITSINAHGFGLVWYEQIKVDDAITFNPHSIMGTTAAENPYGVCFSQIHAVELVDINGDGLDDILTGKRHWAHGPRGDSNPGDPAVVYWFELSRLSLADDEDTEAAVQWIPHLIDDDSGVGTEVNVADLDADGDLDVFVGNKKGTFVHWQQRGGAAGTVASSVKPRPRRMDARPATDGLPENEGLSPQQAAQAITVPEGFRVQLAAGEPMVHQPIAMTLDDRGRLWIAEAYTYPTRAANGQGKDKIIILEDENHDGVFDSRTVFAEGLNLVSGLEVGLGGVWVGAAPYLMFIPDRDGDDVPDGEPEILLDGFGYQDTHETLNAFTWGPDGWLYGCHGVFTHSKVGPPGTADADRTPLNAGVWRYHPIRHTFEVFAHGTSNPWGVDFNEYGQAFVTACVIPHMYHIIQGGRYQRQAGRHFDPYVYNDLKTIADHAHYVGSIGDHAWWGGRNEASALSDTSAAGGGHAHCGAMIYQGDNWPIQYRGSMLMANIHGNRINNDLLRRSGSGYVASHGADFLFANDRWFRAINMKYGPDGSVYLIDWYDKNACHRTDREVWDRTNGRVFRIRFGSTESKPVHLSIEDNDALVAYHTHENEWYSRTARCILQSRCFAAGSQTPLDSQQKEQLTASLEQLAFSSREVPVRLRAVWTLHACGLLTTQHIERLLDDQSHKSEYLRAWAIQLEMEDSSTSLLPKLADMAATDSSAHVRLALASSLQRLPIDDRWSILSGLVRHADDADDANLPLMVWYAAQPSVVEDTPRALALAKQSRLPVVRQFIYRRAAADPDAINHLLAELATLEDIETQKMVLTEISAAIANQARLKMPKQWPAVYEKLAASEDPQIATQVQSITVKFGDASIFPQLRGIVTNADLDANSRSSALAALVNGKDKELLPILVSLLEDTRLRRQAIRGMANYSEIEGAAAIIAHYDRFSGDEKSDAIATLASRASFAAELLTAVSDGKIPRGDLSAFTIRQIQSLGDPSLTQRVNDVWGTARTSPAEKLEQIARLKQQLTAEVLSKADLPHGRVLFNETCGKCHRLFGSGSDIGPDITGSNRADIDYSLQNIIDPNALIGRDYQATQVLTTDGRVITGLLKDETQTALVIQTANEKVILDKEEIEERTLSKTSMMPEGQLDPMSADEVRDLIAYLASPVQVPLPGSVPVIDPKTNRVPRAIEAETVTSLSVSRGRVQPQNMRGFKAGKWSDGTHLWWTGGKPGDKLTLSIDVEKAGTYEVFVAMTKAHDYGIVEFSINDAPASSPIDLFHRSDVVATGPVSLGTHSLNKGGNQIEVELTGANPAATQAFMFGLDYIFLK</sequence>
<dbReference type="NCBIfam" id="TIGR02604">
    <property type="entry name" value="Piru_Ver_Nterm"/>
    <property type="match status" value="1"/>
</dbReference>
<dbReference type="InterPro" id="IPR036909">
    <property type="entry name" value="Cyt_c-like_dom_sf"/>
</dbReference>
<keyword evidence="1 5" id="KW-0349">Heme</keyword>
<dbReference type="PANTHER" id="PTHR33546:SF1">
    <property type="entry name" value="LARGE, MULTIFUNCTIONAL SECRETED PROTEIN"/>
    <property type="match status" value="1"/>
</dbReference>
<dbReference type="InterPro" id="IPR009056">
    <property type="entry name" value="Cyt_c-like_dom"/>
</dbReference>
<feature type="signal peptide" evidence="7">
    <location>
        <begin position="1"/>
        <end position="22"/>
    </location>
</feature>
<feature type="chain" id="PRO_5047205951" description="Cytochrome c domain-containing protein" evidence="7">
    <location>
        <begin position="23"/>
        <end position="1592"/>
    </location>
</feature>
<evidence type="ECO:0000256" key="7">
    <source>
        <dbReference type="SAM" id="SignalP"/>
    </source>
</evidence>
<dbReference type="InterPro" id="IPR013517">
    <property type="entry name" value="FG-GAP"/>
</dbReference>
<name>A0ABP9VN54_9BACT</name>
<dbReference type="Gene3D" id="1.10.760.10">
    <property type="entry name" value="Cytochrome c-like domain"/>
    <property type="match status" value="1"/>
</dbReference>
<dbReference type="Gene3D" id="2.120.10.30">
    <property type="entry name" value="TolB, C-terminal domain"/>
    <property type="match status" value="1"/>
</dbReference>
<dbReference type="SUPFAM" id="SSF46626">
    <property type="entry name" value="Cytochrome c"/>
    <property type="match status" value="1"/>
</dbReference>
<evidence type="ECO:0000256" key="1">
    <source>
        <dbReference type="ARBA" id="ARBA00022617"/>
    </source>
</evidence>
<dbReference type="Gene3D" id="1.25.10.10">
    <property type="entry name" value="Leucine-rich Repeat Variant"/>
    <property type="match status" value="2"/>
</dbReference>
<reference evidence="9 10" key="1">
    <citation type="submission" date="2024-02" db="EMBL/GenBank/DDBJ databases">
        <title>Rhodopirellula caenicola NBRC 110016.</title>
        <authorList>
            <person name="Ichikawa N."/>
            <person name="Katano-Makiyama Y."/>
            <person name="Hidaka K."/>
        </authorList>
    </citation>
    <scope>NUCLEOTIDE SEQUENCE [LARGE SCALE GENOMIC DNA]</scope>
    <source>
        <strain evidence="9 10">NBRC 110016</strain>
    </source>
</reference>
<dbReference type="SUPFAM" id="SSF69318">
    <property type="entry name" value="Integrin alpha N-terminal domain"/>
    <property type="match status" value="1"/>
</dbReference>
<dbReference type="Proteomes" id="UP001416858">
    <property type="component" value="Unassembled WGS sequence"/>
</dbReference>
<keyword evidence="3 7" id="KW-0732">Signal</keyword>
<keyword evidence="2 5" id="KW-0479">Metal-binding</keyword>
<dbReference type="InterPro" id="IPR028994">
    <property type="entry name" value="Integrin_alpha_N"/>
</dbReference>
<dbReference type="Gene3D" id="2.130.10.130">
    <property type="entry name" value="Integrin alpha, N-terminal"/>
    <property type="match status" value="2"/>
</dbReference>
<dbReference type="InterPro" id="IPR055557">
    <property type="entry name" value="DUF7133"/>
</dbReference>
<dbReference type="InterPro" id="IPR011041">
    <property type="entry name" value="Quinoprot_gluc/sorb_DH_b-prop"/>
</dbReference>
<evidence type="ECO:0000256" key="5">
    <source>
        <dbReference type="PROSITE-ProRule" id="PRU00433"/>
    </source>
</evidence>
<dbReference type="EMBL" id="BAABRO010000003">
    <property type="protein sequence ID" value="GAA5506597.1"/>
    <property type="molecule type" value="Genomic_DNA"/>
</dbReference>
<dbReference type="RefSeq" id="WP_345683522.1">
    <property type="nucleotide sequence ID" value="NZ_BAABRO010000003.1"/>
</dbReference>
<dbReference type="InterPro" id="IPR011989">
    <property type="entry name" value="ARM-like"/>
</dbReference>
<evidence type="ECO:0000313" key="9">
    <source>
        <dbReference type="EMBL" id="GAA5506597.1"/>
    </source>
</evidence>
<feature type="region of interest" description="Disordered" evidence="6">
    <location>
        <begin position="437"/>
        <end position="466"/>
    </location>
</feature>
<keyword evidence="10" id="KW-1185">Reference proteome</keyword>
<evidence type="ECO:0000256" key="3">
    <source>
        <dbReference type="ARBA" id="ARBA00022729"/>
    </source>
</evidence>
<dbReference type="InterPro" id="IPR013428">
    <property type="entry name" value="Membrane-bound_put_N"/>
</dbReference>
<evidence type="ECO:0000256" key="2">
    <source>
        <dbReference type="ARBA" id="ARBA00022723"/>
    </source>
</evidence>
<proteinExistence type="predicted"/>
<dbReference type="PANTHER" id="PTHR33546">
    <property type="entry name" value="LARGE, MULTIFUNCTIONAL SECRETED PROTEIN-RELATED"/>
    <property type="match status" value="1"/>
</dbReference>
<dbReference type="InterPro" id="IPR013427">
    <property type="entry name" value="Haem-bd_dom_put"/>
</dbReference>